<dbReference type="SUPFAM" id="SSF53448">
    <property type="entry name" value="Nucleotide-diphospho-sugar transferases"/>
    <property type="match status" value="1"/>
</dbReference>
<evidence type="ECO:0000313" key="2">
    <source>
        <dbReference type="EMBL" id="WNZ46985.1"/>
    </source>
</evidence>
<dbReference type="Gene3D" id="3.90.550.10">
    <property type="entry name" value="Spore Coat Polysaccharide Biosynthesis Protein SpsA, Chain A"/>
    <property type="match status" value="1"/>
</dbReference>
<dbReference type="GO" id="GO:0016758">
    <property type="term" value="F:hexosyltransferase activity"/>
    <property type="evidence" value="ECO:0007669"/>
    <property type="project" value="UniProtKB-ARBA"/>
</dbReference>
<keyword evidence="2" id="KW-0808">Transferase</keyword>
<dbReference type="InterPro" id="IPR029044">
    <property type="entry name" value="Nucleotide-diphossugar_trans"/>
</dbReference>
<dbReference type="PANTHER" id="PTHR22916">
    <property type="entry name" value="GLYCOSYLTRANSFERASE"/>
    <property type="match status" value="1"/>
</dbReference>
<sequence length="232" mass="26391">MQSMDTLVSVIIPIFNRKCYLPEAIESILNQSTPPYEVIAVDDGSTDGSAEVIQSFSSVRYHFQQNRGVAVARNQGVELAQGNFFAFLDSDDRWMPDKLANQLAAFAADPDLDIVLGHVQQFRSPDLTEAEQQAIRIPKEIIPGYHVGAMLIRREAFFQAGWFEPDLKCGEFISWYLRAIDAGLQIKMLPEVVMQRRLHQTNYGRTENLDRSDYVRIMKASLDRRRASHPTI</sequence>
<organism evidence="2">
    <name type="scientific">Leptolyngbya boryana CZ1</name>
    <dbReference type="NCBI Taxonomy" id="3060204"/>
    <lineage>
        <taxon>Bacteria</taxon>
        <taxon>Bacillati</taxon>
        <taxon>Cyanobacteriota</taxon>
        <taxon>Cyanophyceae</taxon>
        <taxon>Leptolyngbyales</taxon>
        <taxon>Leptolyngbyaceae</taxon>
        <taxon>Leptolyngbya group</taxon>
        <taxon>Leptolyngbya</taxon>
    </lineage>
</organism>
<keyword evidence="2" id="KW-0328">Glycosyltransferase</keyword>
<dbReference type="EMBL" id="CP130144">
    <property type="protein sequence ID" value="WNZ46985.1"/>
    <property type="molecule type" value="Genomic_DNA"/>
</dbReference>
<protein>
    <submittedName>
        <fullName evidence="2">Glycosyltransferase family A protein</fullName>
        <ecNumber evidence="2">2.4.-.-</ecNumber>
    </submittedName>
</protein>
<dbReference type="CDD" id="cd00761">
    <property type="entry name" value="Glyco_tranf_GTA_type"/>
    <property type="match status" value="1"/>
</dbReference>
<reference evidence="2" key="2">
    <citation type="submission" date="2023-07" db="EMBL/GenBank/DDBJ databases">
        <authorList>
            <person name="Bai X.-H."/>
            <person name="Wang H.-H."/>
            <person name="Wang J."/>
            <person name="Ma M.-Y."/>
            <person name="Hu H.-H."/>
            <person name="Song Z.-L."/>
            <person name="Ma H.-G."/>
            <person name="Fan Y."/>
            <person name="Du C.-Y."/>
            <person name="Xu J.-C."/>
        </authorList>
    </citation>
    <scope>NUCLEOTIDE SEQUENCE</scope>
    <source>
        <strain evidence="2">CZ1</strain>
    </source>
</reference>
<accession>A0AA96X7I4</accession>
<feature type="domain" description="Glycosyltransferase 2-like" evidence="1">
    <location>
        <begin position="9"/>
        <end position="148"/>
    </location>
</feature>
<gene>
    <name evidence="2" type="ORF">Q2T42_03915</name>
</gene>
<dbReference type="RefSeq" id="WP_316427865.1">
    <property type="nucleotide sequence ID" value="NZ_CP130144.1"/>
</dbReference>
<name>A0AA96X7I4_LEPBY</name>
<dbReference type="PANTHER" id="PTHR22916:SF3">
    <property type="entry name" value="UDP-GLCNAC:BETAGAL BETA-1,3-N-ACETYLGLUCOSAMINYLTRANSFERASE-LIKE PROTEIN 1"/>
    <property type="match status" value="1"/>
</dbReference>
<dbReference type="EC" id="2.4.-.-" evidence="2"/>
<reference evidence="2" key="1">
    <citation type="journal article" date="2023" name="Plants (Basel)">
        <title>Genomic Analysis of Leptolyngbya boryana CZ1 Reveals Efficient Carbon Fixation Modules.</title>
        <authorList>
            <person name="Bai X."/>
            <person name="Wang H."/>
            <person name="Cheng W."/>
            <person name="Wang J."/>
            <person name="Ma M."/>
            <person name="Hu H."/>
            <person name="Song Z."/>
            <person name="Ma H."/>
            <person name="Fan Y."/>
            <person name="Du C."/>
            <person name="Xu J."/>
        </authorList>
    </citation>
    <scope>NUCLEOTIDE SEQUENCE</scope>
    <source>
        <strain evidence="2">CZ1</strain>
    </source>
</reference>
<dbReference type="AlphaFoldDB" id="A0AA96X7I4"/>
<dbReference type="InterPro" id="IPR001173">
    <property type="entry name" value="Glyco_trans_2-like"/>
</dbReference>
<dbReference type="Pfam" id="PF00535">
    <property type="entry name" value="Glycos_transf_2"/>
    <property type="match status" value="1"/>
</dbReference>
<evidence type="ECO:0000259" key="1">
    <source>
        <dbReference type="Pfam" id="PF00535"/>
    </source>
</evidence>
<proteinExistence type="predicted"/>